<dbReference type="Pfam" id="PF00348">
    <property type="entry name" value="polyprenyl_synt"/>
    <property type="match status" value="1"/>
</dbReference>
<dbReference type="SFLD" id="SFLDS00005">
    <property type="entry name" value="Isoprenoid_Synthase_Type_I"/>
    <property type="match status" value="1"/>
</dbReference>
<dbReference type="GO" id="GO:0005737">
    <property type="term" value="C:cytoplasm"/>
    <property type="evidence" value="ECO:0007669"/>
    <property type="project" value="UniProtKB-ARBA"/>
</dbReference>
<comment type="catalytic activity">
    <reaction evidence="11">
        <text>isopentenyl diphosphate + (2E)-geranyl diphosphate = (2E,6E)-farnesyl diphosphate + diphosphate</text>
        <dbReference type="Rhea" id="RHEA:19361"/>
        <dbReference type="ChEBI" id="CHEBI:33019"/>
        <dbReference type="ChEBI" id="CHEBI:58057"/>
        <dbReference type="ChEBI" id="CHEBI:128769"/>
        <dbReference type="ChEBI" id="CHEBI:175763"/>
        <dbReference type="EC" id="2.5.1.10"/>
    </reaction>
</comment>
<evidence type="ECO:0000256" key="2">
    <source>
        <dbReference type="ARBA" id="ARBA00006706"/>
    </source>
</evidence>
<reference evidence="13" key="1">
    <citation type="submission" date="2020-10" db="EMBL/GenBank/DDBJ databases">
        <authorList>
            <person name="Gilroy R."/>
        </authorList>
    </citation>
    <scope>NUCLEOTIDE SEQUENCE</scope>
    <source>
        <strain evidence="13">ChiSxjej2B14-6234</strain>
    </source>
</reference>
<gene>
    <name evidence="13" type="ORF">IAB73_05190</name>
</gene>
<organism evidence="13 14">
    <name type="scientific">Candidatus Onthenecus intestinigallinarum</name>
    <dbReference type="NCBI Taxonomy" id="2840875"/>
    <lineage>
        <taxon>Bacteria</taxon>
        <taxon>Bacillati</taxon>
        <taxon>Bacillota</taxon>
        <taxon>Clostridia</taxon>
        <taxon>Eubacteriales</taxon>
        <taxon>Candidatus Onthenecus</taxon>
    </lineage>
</organism>
<dbReference type="InterPro" id="IPR008949">
    <property type="entry name" value="Isoprenoid_synthase_dom_sf"/>
</dbReference>
<evidence type="ECO:0000256" key="7">
    <source>
        <dbReference type="ARBA" id="ARBA00022842"/>
    </source>
</evidence>
<accession>A0A9D1CQL6</accession>
<dbReference type="Proteomes" id="UP000886887">
    <property type="component" value="Unassembled WGS sequence"/>
</dbReference>
<dbReference type="GO" id="GO:0004337">
    <property type="term" value="F:(2E,6E)-farnesyl diphosphate synthase activity"/>
    <property type="evidence" value="ECO:0007669"/>
    <property type="project" value="UniProtKB-EC"/>
</dbReference>
<dbReference type="SFLD" id="SFLDG01017">
    <property type="entry name" value="Polyprenyl_Transferase_Like"/>
    <property type="match status" value="1"/>
</dbReference>
<evidence type="ECO:0000256" key="6">
    <source>
        <dbReference type="ARBA" id="ARBA00022723"/>
    </source>
</evidence>
<comment type="cofactor">
    <cofactor evidence="1">
        <name>Mg(2+)</name>
        <dbReference type="ChEBI" id="CHEBI:18420"/>
    </cofactor>
</comment>
<dbReference type="SUPFAM" id="SSF48576">
    <property type="entry name" value="Terpenoid synthases"/>
    <property type="match status" value="1"/>
</dbReference>
<dbReference type="InterPro" id="IPR000092">
    <property type="entry name" value="Polyprenyl_synt"/>
</dbReference>
<name>A0A9D1CQL6_9FIRM</name>
<evidence type="ECO:0000256" key="11">
    <source>
        <dbReference type="ARBA" id="ARBA00049399"/>
    </source>
</evidence>
<evidence type="ECO:0000256" key="1">
    <source>
        <dbReference type="ARBA" id="ARBA00001946"/>
    </source>
</evidence>
<evidence type="ECO:0000256" key="5">
    <source>
        <dbReference type="ARBA" id="ARBA00022679"/>
    </source>
</evidence>
<dbReference type="AlphaFoldDB" id="A0A9D1CQL6"/>
<dbReference type="CDD" id="cd00685">
    <property type="entry name" value="Trans_IPPS_HT"/>
    <property type="match status" value="1"/>
</dbReference>
<keyword evidence="7" id="KW-0460">Magnesium</keyword>
<evidence type="ECO:0000256" key="12">
    <source>
        <dbReference type="RuleBase" id="RU004466"/>
    </source>
</evidence>
<dbReference type="GO" id="GO:0016114">
    <property type="term" value="P:terpenoid biosynthetic process"/>
    <property type="evidence" value="ECO:0007669"/>
    <property type="project" value="UniProtKB-ARBA"/>
</dbReference>
<dbReference type="PANTHER" id="PTHR43281">
    <property type="entry name" value="FARNESYL DIPHOSPHATE SYNTHASE"/>
    <property type="match status" value="1"/>
</dbReference>
<keyword evidence="6" id="KW-0479">Metal-binding</keyword>
<evidence type="ECO:0000313" key="14">
    <source>
        <dbReference type="Proteomes" id="UP000886887"/>
    </source>
</evidence>
<evidence type="ECO:0000256" key="10">
    <source>
        <dbReference type="ARBA" id="ARBA00032873"/>
    </source>
</evidence>
<dbReference type="InterPro" id="IPR053378">
    <property type="entry name" value="Prenyl_diphosphate_synthase"/>
</dbReference>
<dbReference type="NCBIfam" id="NF045485">
    <property type="entry name" value="FPPsyn"/>
    <property type="match status" value="1"/>
</dbReference>
<evidence type="ECO:0000256" key="9">
    <source>
        <dbReference type="ARBA" id="ARBA00032380"/>
    </source>
</evidence>
<keyword evidence="8" id="KW-0414">Isoprene biosynthesis</keyword>
<proteinExistence type="inferred from homology"/>
<comment type="caution">
    <text evidence="13">The sequence shown here is derived from an EMBL/GenBank/DDBJ whole genome shotgun (WGS) entry which is preliminary data.</text>
</comment>
<dbReference type="EC" id="2.5.1.10" evidence="3"/>
<keyword evidence="5 12" id="KW-0808">Transferase</keyword>
<dbReference type="FunFam" id="1.10.600.10:FF:000001">
    <property type="entry name" value="Geranylgeranyl diphosphate synthase"/>
    <property type="match status" value="1"/>
</dbReference>
<evidence type="ECO:0000256" key="3">
    <source>
        <dbReference type="ARBA" id="ARBA00012439"/>
    </source>
</evidence>
<dbReference type="PROSITE" id="PS00444">
    <property type="entry name" value="POLYPRENYL_SYNTHASE_2"/>
    <property type="match status" value="1"/>
</dbReference>
<dbReference type="GO" id="GO:0046872">
    <property type="term" value="F:metal ion binding"/>
    <property type="evidence" value="ECO:0007669"/>
    <property type="project" value="UniProtKB-KW"/>
</dbReference>
<comment type="similarity">
    <text evidence="2 12">Belongs to the FPP/GGPP synthase family.</text>
</comment>
<dbReference type="InterPro" id="IPR033749">
    <property type="entry name" value="Polyprenyl_synt_CS"/>
</dbReference>
<reference evidence="13" key="2">
    <citation type="journal article" date="2021" name="PeerJ">
        <title>Extensive microbial diversity within the chicken gut microbiome revealed by metagenomics and culture.</title>
        <authorList>
            <person name="Gilroy R."/>
            <person name="Ravi A."/>
            <person name="Getino M."/>
            <person name="Pursley I."/>
            <person name="Horton D.L."/>
            <person name="Alikhan N.F."/>
            <person name="Baker D."/>
            <person name="Gharbi K."/>
            <person name="Hall N."/>
            <person name="Watson M."/>
            <person name="Adriaenssens E.M."/>
            <person name="Foster-Nyarko E."/>
            <person name="Jarju S."/>
            <person name="Secka A."/>
            <person name="Antonio M."/>
            <person name="Oren A."/>
            <person name="Chaudhuri R.R."/>
            <person name="La Ragione R."/>
            <person name="Hildebrand F."/>
            <person name="Pallen M.J."/>
        </authorList>
    </citation>
    <scope>NUCLEOTIDE SEQUENCE</scope>
    <source>
        <strain evidence="13">ChiSxjej2B14-6234</strain>
    </source>
</reference>
<dbReference type="Gene3D" id="1.10.600.10">
    <property type="entry name" value="Farnesyl Diphosphate Synthase"/>
    <property type="match status" value="1"/>
</dbReference>
<sequence length="302" mass="32945">MNYEAKNALYIARVEAGLRALLPEAQAVWEDGKIPQGLCESMRYSLLAGGKRVRPVLLLATADMLNVDLQEALCPACALEMIHTYSLIHDDLPGMDDDDLRRGKPTNHRVYGVGPAILAGDGLLNFAFECMLQNAMRYPQHLEGHVRAMAVIAARAGVTGMIAGQSIDLLYEHRQMDEAALSYIHRHKTADLLTAPLLAAASIAGSDEPTLRALETFGQSVGIAFQIQDDLLDIEGDAASLGKATGMDAERGKMTWPALYGVRRAHDMADALWSQALASLDIFGEQADYLRAFVQNLRARRA</sequence>
<protein>
    <recommendedName>
        <fullName evidence="4">Farnesyl diphosphate synthase</fullName>
        <ecNumber evidence="3">2.5.1.10</ecNumber>
    </recommendedName>
    <alternativeName>
        <fullName evidence="10">(2E,6E)-farnesyl diphosphate synthase</fullName>
    </alternativeName>
    <alternativeName>
        <fullName evidence="9">Geranyltranstransferase</fullName>
    </alternativeName>
</protein>
<dbReference type="PROSITE" id="PS00723">
    <property type="entry name" value="POLYPRENYL_SYNTHASE_1"/>
    <property type="match status" value="1"/>
</dbReference>
<evidence type="ECO:0000256" key="8">
    <source>
        <dbReference type="ARBA" id="ARBA00023229"/>
    </source>
</evidence>
<dbReference type="PANTHER" id="PTHR43281:SF1">
    <property type="entry name" value="FARNESYL DIPHOSPHATE SYNTHASE"/>
    <property type="match status" value="1"/>
</dbReference>
<evidence type="ECO:0000256" key="4">
    <source>
        <dbReference type="ARBA" id="ARBA00015100"/>
    </source>
</evidence>
<dbReference type="EMBL" id="DVFJ01000015">
    <property type="protein sequence ID" value="HIQ71587.1"/>
    <property type="molecule type" value="Genomic_DNA"/>
</dbReference>
<evidence type="ECO:0000313" key="13">
    <source>
        <dbReference type="EMBL" id="HIQ71587.1"/>
    </source>
</evidence>